<comment type="subcellular location">
    <subcellularLocation>
        <location evidence="1">Nucleus</location>
    </subcellularLocation>
</comment>
<dbReference type="EMBL" id="BPLR01005784">
    <property type="protein sequence ID" value="GIY05004.1"/>
    <property type="molecule type" value="Genomic_DNA"/>
</dbReference>
<proteinExistence type="inferred from homology"/>
<feature type="compositionally biased region" description="Low complexity" evidence="7">
    <location>
        <begin position="297"/>
        <end position="307"/>
    </location>
</feature>
<feature type="compositionally biased region" description="Polar residues" evidence="7">
    <location>
        <begin position="239"/>
        <end position="272"/>
    </location>
</feature>
<sequence length="389" mass="43613">MNFLNYYHEDLQRISYFVQKDMASKSMGSEEMEWSSRAETLLLYALFNRKPVGVDRFFTMLGIHLKFSNYIKREITSKVIWDHLDSMYNMPALHESENLPFPNEEVDFELPEELNDLVKEKFGASSLATPNENEVAKNGSSGKTMKKSSTSKIKQNSTNDVDTLLMPPPIKPMKTYTDTRSPAAEIVKVKQESPSQVKVNKVKRSSSPFTVGKNVKSESSSVKEEPVDASKKTNKVESRNSSSGKQISKSEPNTSTSKKSIKQEPSTNSVRQGKSETSDISHKKIKNEKELTKKGRTSTSSENSISKKNSKTDSKKTESDRKSSESSSHKSKTEKNSSTSGKAAKIEENESSGSRKSVGKTELSDKKRKRQKLEESAKKSAPPAKRRRL</sequence>
<name>A0AAV4Q9L6_CAEEX</name>
<dbReference type="PANTHER" id="PTHR13581">
    <property type="entry name" value="MRG-BINDING PROTEIN"/>
    <property type="match status" value="1"/>
</dbReference>
<evidence type="ECO:0000256" key="4">
    <source>
        <dbReference type="ARBA" id="ARBA00023015"/>
    </source>
</evidence>
<protein>
    <recommendedName>
        <fullName evidence="10">MRG-binding protein</fullName>
    </recommendedName>
</protein>
<evidence type="ECO:0000313" key="8">
    <source>
        <dbReference type="EMBL" id="GIY05004.1"/>
    </source>
</evidence>
<keyword evidence="4" id="KW-0805">Transcription regulation</keyword>
<evidence type="ECO:0000256" key="1">
    <source>
        <dbReference type="ARBA" id="ARBA00004123"/>
    </source>
</evidence>
<dbReference type="PANTHER" id="PTHR13581:SF5">
    <property type="entry name" value="MRG_MORF4L-BINDING PROTEIN"/>
    <property type="match status" value="1"/>
</dbReference>
<evidence type="ECO:0000313" key="9">
    <source>
        <dbReference type="Proteomes" id="UP001054945"/>
    </source>
</evidence>
<dbReference type="InterPro" id="IPR012423">
    <property type="entry name" value="Eaf7/MRGBP"/>
</dbReference>
<keyword evidence="6" id="KW-0539">Nucleus</keyword>
<keyword evidence="5" id="KW-0804">Transcription</keyword>
<dbReference type="Pfam" id="PF07904">
    <property type="entry name" value="Eaf7"/>
    <property type="match status" value="1"/>
</dbReference>
<gene>
    <name evidence="8" type="primary">Mrgbp</name>
    <name evidence="8" type="ORF">CEXT_64181</name>
</gene>
<dbReference type="GO" id="GO:0006357">
    <property type="term" value="P:regulation of transcription by RNA polymerase II"/>
    <property type="evidence" value="ECO:0007669"/>
    <property type="project" value="TreeGrafter"/>
</dbReference>
<dbReference type="GO" id="GO:0035267">
    <property type="term" value="C:NuA4 histone acetyltransferase complex"/>
    <property type="evidence" value="ECO:0007669"/>
    <property type="project" value="TreeGrafter"/>
</dbReference>
<feature type="compositionally biased region" description="Basic and acidic residues" evidence="7">
    <location>
        <begin position="310"/>
        <end position="335"/>
    </location>
</feature>
<dbReference type="Proteomes" id="UP001054945">
    <property type="component" value="Unassembled WGS sequence"/>
</dbReference>
<reference evidence="8 9" key="1">
    <citation type="submission" date="2021-06" db="EMBL/GenBank/DDBJ databases">
        <title>Caerostris extrusa draft genome.</title>
        <authorList>
            <person name="Kono N."/>
            <person name="Arakawa K."/>
        </authorList>
    </citation>
    <scope>NUCLEOTIDE SEQUENCE [LARGE SCALE GENOMIC DNA]</scope>
</reference>
<comment type="similarity">
    <text evidence="2">Belongs to the EAF7 family.</text>
</comment>
<evidence type="ECO:0000256" key="6">
    <source>
        <dbReference type="ARBA" id="ARBA00023242"/>
    </source>
</evidence>
<feature type="compositionally biased region" description="Low complexity" evidence="7">
    <location>
        <begin position="137"/>
        <end position="152"/>
    </location>
</feature>
<dbReference type="GO" id="GO:0006325">
    <property type="term" value="P:chromatin organization"/>
    <property type="evidence" value="ECO:0007669"/>
    <property type="project" value="UniProtKB-KW"/>
</dbReference>
<keyword evidence="3" id="KW-0156">Chromatin regulator</keyword>
<evidence type="ECO:0000256" key="3">
    <source>
        <dbReference type="ARBA" id="ARBA00022853"/>
    </source>
</evidence>
<accession>A0AAV4Q9L6</accession>
<feature type="compositionally biased region" description="Basic and acidic residues" evidence="7">
    <location>
        <begin position="273"/>
        <end position="293"/>
    </location>
</feature>
<evidence type="ECO:0008006" key="10">
    <source>
        <dbReference type="Google" id="ProtNLM"/>
    </source>
</evidence>
<keyword evidence="9" id="KW-1185">Reference proteome</keyword>
<evidence type="ECO:0000256" key="5">
    <source>
        <dbReference type="ARBA" id="ARBA00023163"/>
    </source>
</evidence>
<feature type="compositionally biased region" description="Basic and acidic residues" evidence="7">
    <location>
        <begin position="221"/>
        <end position="238"/>
    </location>
</feature>
<evidence type="ECO:0000256" key="2">
    <source>
        <dbReference type="ARBA" id="ARBA00007117"/>
    </source>
</evidence>
<dbReference type="GO" id="GO:0005634">
    <property type="term" value="C:nucleus"/>
    <property type="evidence" value="ECO:0007669"/>
    <property type="project" value="UniProtKB-SubCell"/>
</dbReference>
<evidence type="ECO:0000256" key="7">
    <source>
        <dbReference type="SAM" id="MobiDB-lite"/>
    </source>
</evidence>
<feature type="compositionally biased region" description="Low complexity" evidence="7">
    <location>
        <begin position="211"/>
        <end position="220"/>
    </location>
</feature>
<feature type="region of interest" description="Disordered" evidence="7">
    <location>
        <begin position="125"/>
        <end position="389"/>
    </location>
</feature>
<dbReference type="AlphaFoldDB" id="A0AAV4Q9L6"/>
<organism evidence="8 9">
    <name type="scientific">Caerostris extrusa</name>
    <name type="common">Bark spider</name>
    <name type="synonym">Caerostris bankana</name>
    <dbReference type="NCBI Taxonomy" id="172846"/>
    <lineage>
        <taxon>Eukaryota</taxon>
        <taxon>Metazoa</taxon>
        <taxon>Ecdysozoa</taxon>
        <taxon>Arthropoda</taxon>
        <taxon>Chelicerata</taxon>
        <taxon>Arachnida</taxon>
        <taxon>Araneae</taxon>
        <taxon>Araneomorphae</taxon>
        <taxon>Entelegynae</taxon>
        <taxon>Araneoidea</taxon>
        <taxon>Araneidae</taxon>
        <taxon>Caerostris</taxon>
    </lineage>
</organism>
<comment type="caution">
    <text evidence="8">The sequence shown here is derived from an EMBL/GenBank/DDBJ whole genome shotgun (WGS) entry which is preliminary data.</text>
</comment>